<keyword evidence="4" id="KW-1185">Reference proteome</keyword>
<evidence type="ECO:0000256" key="1">
    <source>
        <dbReference type="SAM" id="MobiDB-lite"/>
    </source>
</evidence>
<dbReference type="Proteomes" id="UP001586593">
    <property type="component" value="Unassembled WGS sequence"/>
</dbReference>
<dbReference type="Pfam" id="PF10307">
    <property type="entry name" value="HAD_SAK_1"/>
    <property type="match status" value="1"/>
</dbReference>
<name>A0ABR3VQH0_9PEZI</name>
<feature type="compositionally biased region" description="Polar residues" evidence="1">
    <location>
        <begin position="572"/>
        <end position="581"/>
    </location>
</feature>
<dbReference type="PANTHER" id="PTHR10335:SF23">
    <property type="entry name" value="OB FOLD-CONTAINING PROTEIN, NUCLEIC ACID BINDING"/>
    <property type="match status" value="1"/>
</dbReference>
<evidence type="ECO:0000259" key="2">
    <source>
        <dbReference type="Pfam" id="PF10307"/>
    </source>
</evidence>
<feature type="region of interest" description="Disordered" evidence="1">
    <location>
        <begin position="423"/>
        <end position="604"/>
    </location>
</feature>
<organism evidence="3 4">
    <name type="scientific">Phialemonium thermophilum</name>
    <dbReference type="NCBI Taxonomy" id="223376"/>
    <lineage>
        <taxon>Eukaryota</taxon>
        <taxon>Fungi</taxon>
        <taxon>Dikarya</taxon>
        <taxon>Ascomycota</taxon>
        <taxon>Pezizomycotina</taxon>
        <taxon>Sordariomycetes</taxon>
        <taxon>Sordariomycetidae</taxon>
        <taxon>Cephalothecales</taxon>
        <taxon>Cephalothecaceae</taxon>
        <taxon>Phialemonium</taxon>
    </lineage>
</organism>
<evidence type="ECO:0000313" key="3">
    <source>
        <dbReference type="EMBL" id="KAL1844152.1"/>
    </source>
</evidence>
<feature type="domain" description="Swiss Army Knife RNA repair protein HAD" evidence="2">
    <location>
        <begin position="56"/>
        <end position="261"/>
    </location>
</feature>
<sequence length="604" mass="66412">MTSSHAHGTQNGSANGYHTYTVTALGRWSVLDKQLPAVDKIKAIHVYDFDNTLFKTPLPNRKLWSGPTIGALANPDIFVNGGWWHDSRILAATGEGLEKEEPRGWEGWWNEKIVELVELSNQQDDALCVLLTGRSEAGFGDLIKRMVQSKNLEFDMISLKPSVGPNHEKFENTMHFKQVFLGCLMDTYKLAEEIRIYEDRPKHVKGFRDFLADYNRRQNGLAGRPTRSPLSAEVIQVADVATTLDPVVEVAEVQQLVNRHNDAVQKGARGEGRADRLVIKKTVFYTGYLIGSADTQRLLALAPIPPAMRDAELRFHANNIMICPRPPPQSILDKVGGMGSKMTWEVTGVACFENSIWAARVSPVPPTARYHTDNPVPLVVLAVRKGARPIDAAKIQTWHPVPPEKAFTFETTVGERVLLRIEPDDPSEDQYESLFPSRGGFKRKHENEDGVPVRPRGWNHDNNHGSGHRNDQRPYHHHVSHAGRGGSNQGRFRGGGGGGGGPPSNRGFRGGQRGGGGGGGGGGPGRGGRGGRGGGGGGHHYRSLDDVGTRDNLGGFAQQVTYEDDSERRQEPTQSLSQRHQQPPPSQKTGAYPYPSAYQHIHQQ</sequence>
<dbReference type="InterPro" id="IPR018812">
    <property type="entry name" value="SAK_HAD"/>
</dbReference>
<comment type="caution">
    <text evidence="3">The sequence shown here is derived from an EMBL/GenBank/DDBJ whole genome shotgun (WGS) entry which is preliminary data.</text>
</comment>
<reference evidence="3 4" key="1">
    <citation type="journal article" date="2024" name="Commun. Biol.">
        <title>Comparative genomic analysis of thermophilic fungi reveals convergent evolutionary adaptations and gene losses.</title>
        <authorList>
            <person name="Steindorff A.S."/>
            <person name="Aguilar-Pontes M.V."/>
            <person name="Robinson A.J."/>
            <person name="Andreopoulos B."/>
            <person name="LaButti K."/>
            <person name="Kuo A."/>
            <person name="Mondo S."/>
            <person name="Riley R."/>
            <person name="Otillar R."/>
            <person name="Haridas S."/>
            <person name="Lipzen A."/>
            <person name="Grimwood J."/>
            <person name="Schmutz J."/>
            <person name="Clum A."/>
            <person name="Reid I.D."/>
            <person name="Moisan M.C."/>
            <person name="Butler G."/>
            <person name="Nguyen T.T.M."/>
            <person name="Dewar K."/>
            <person name="Conant G."/>
            <person name="Drula E."/>
            <person name="Henrissat B."/>
            <person name="Hansel C."/>
            <person name="Singer S."/>
            <person name="Hutchinson M.I."/>
            <person name="de Vries R.P."/>
            <person name="Natvig D.O."/>
            <person name="Powell A.J."/>
            <person name="Tsang A."/>
            <person name="Grigoriev I.V."/>
        </authorList>
    </citation>
    <scope>NUCLEOTIDE SEQUENCE [LARGE SCALE GENOMIC DNA]</scope>
    <source>
        <strain evidence="3 4">ATCC 24622</strain>
    </source>
</reference>
<feature type="compositionally biased region" description="Basic and acidic residues" evidence="1">
    <location>
        <begin position="458"/>
        <end position="474"/>
    </location>
</feature>
<dbReference type="EMBL" id="JAZHXJ010001754">
    <property type="protein sequence ID" value="KAL1844152.1"/>
    <property type="molecule type" value="Genomic_DNA"/>
</dbReference>
<feature type="compositionally biased region" description="Gly residues" evidence="1">
    <location>
        <begin position="483"/>
        <end position="538"/>
    </location>
</feature>
<proteinExistence type="predicted"/>
<gene>
    <name evidence="3" type="ORF">VTK73DRAFT_2636</name>
</gene>
<protein>
    <recommendedName>
        <fullName evidence="2">Swiss Army Knife RNA repair protein HAD domain-containing protein</fullName>
    </recommendedName>
</protein>
<dbReference type="PANTHER" id="PTHR10335">
    <property type="entry name" value="RRNA 2-O-METHYLTRANSFERASE FIBRILLARIN"/>
    <property type="match status" value="1"/>
</dbReference>
<evidence type="ECO:0000313" key="4">
    <source>
        <dbReference type="Proteomes" id="UP001586593"/>
    </source>
</evidence>
<accession>A0ABR3VQH0</accession>